<accession>A0A1J5S920</accession>
<dbReference type="InterPro" id="IPR003737">
    <property type="entry name" value="GlcNAc_PI_deacetylase-related"/>
</dbReference>
<dbReference type="InterPro" id="IPR023842">
    <property type="entry name" value="Bacillithiol_biosynth_BshB1"/>
</dbReference>
<comment type="caution">
    <text evidence="1">The sequence shown here is derived from an EMBL/GenBank/DDBJ whole genome shotgun (WGS) entry which is preliminary data.</text>
</comment>
<dbReference type="EMBL" id="MLJW01000092">
    <property type="protein sequence ID" value="OIR00717.1"/>
    <property type="molecule type" value="Genomic_DNA"/>
</dbReference>
<evidence type="ECO:0000313" key="1">
    <source>
        <dbReference type="EMBL" id="OIR00717.1"/>
    </source>
</evidence>
<protein>
    <submittedName>
        <fullName evidence="1">1D-myo-inositol 2-acetamido-2-deoxy-alpha-D-glucopyranoside deacetylase</fullName>
        <ecNumber evidence="1">3.5.1.103</ecNumber>
    </submittedName>
</protein>
<dbReference type="EC" id="3.5.1.103" evidence="1"/>
<reference evidence="1" key="1">
    <citation type="submission" date="2016-10" db="EMBL/GenBank/DDBJ databases">
        <title>Sequence of Gallionella enrichment culture.</title>
        <authorList>
            <person name="Poehlein A."/>
            <person name="Muehling M."/>
            <person name="Daniel R."/>
        </authorList>
    </citation>
    <scope>NUCLEOTIDE SEQUENCE</scope>
</reference>
<sequence length="242" mass="26915">MKLDILAFGVHPDDVELGCSGSILVSIAEGKKVGIVDLTRGELGTRGSAETRDIEAANAAKLLGVSVRENLGMADGFFQNDETNKRKIIQAIRKYQPEFIFCNAPDDRHPDHGRSAKLVADAAFLSGLRKIITEDGGKYQDAWRPSYVFHYIQDRFIQPSFVIDISAHIEKKMEAILCYTTQFHNPDLNEPQTYISSAQFLETVKARAMMLGKRIGVEYAEGFVSEKLIGLQSFDAIIKNVT</sequence>
<dbReference type="GO" id="GO:0071793">
    <property type="term" value="P:bacillithiol biosynthetic process"/>
    <property type="evidence" value="ECO:0007669"/>
    <property type="project" value="InterPro"/>
</dbReference>
<keyword evidence="1" id="KW-0378">Hydrolase</keyword>
<dbReference type="Pfam" id="PF02585">
    <property type="entry name" value="PIG-L"/>
    <property type="match status" value="1"/>
</dbReference>
<dbReference type="Gene3D" id="3.40.50.10320">
    <property type="entry name" value="LmbE-like"/>
    <property type="match status" value="1"/>
</dbReference>
<gene>
    <name evidence="1" type="primary">mshB_2</name>
    <name evidence="1" type="ORF">GALL_172420</name>
</gene>
<dbReference type="AlphaFoldDB" id="A0A1J5S920"/>
<dbReference type="NCBIfam" id="TIGR04001">
    <property type="entry name" value="thiol_BshB1"/>
    <property type="match status" value="1"/>
</dbReference>
<dbReference type="GO" id="GO:0035595">
    <property type="term" value="F:N-acetylglucosaminylinositol deacetylase activity"/>
    <property type="evidence" value="ECO:0007669"/>
    <property type="project" value="UniProtKB-EC"/>
</dbReference>
<dbReference type="SUPFAM" id="SSF102588">
    <property type="entry name" value="LmbE-like"/>
    <property type="match status" value="1"/>
</dbReference>
<dbReference type="InterPro" id="IPR024078">
    <property type="entry name" value="LmbE-like_dom_sf"/>
</dbReference>
<organism evidence="1">
    <name type="scientific">mine drainage metagenome</name>
    <dbReference type="NCBI Taxonomy" id="410659"/>
    <lineage>
        <taxon>unclassified sequences</taxon>
        <taxon>metagenomes</taxon>
        <taxon>ecological metagenomes</taxon>
    </lineage>
</organism>
<name>A0A1J5S920_9ZZZZ</name>
<proteinExistence type="predicted"/>
<dbReference type="PANTHER" id="PTHR12993:SF30">
    <property type="entry name" value="N-ACETYL-ALPHA-D-GLUCOSAMINYL L-MALATE DEACETYLASE 1"/>
    <property type="match status" value="1"/>
</dbReference>
<dbReference type="PANTHER" id="PTHR12993">
    <property type="entry name" value="N-ACETYLGLUCOSAMINYL-PHOSPHATIDYLINOSITOL DE-N-ACETYLASE-RELATED"/>
    <property type="match status" value="1"/>
</dbReference>